<evidence type="ECO:0000256" key="2">
    <source>
        <dbReference type="ARBA" id="ARBA00010621"/>
    </source>
</evidence>
<keyword evidence="7 14" id="KW-0378">Hydrolase</keyword>
<evidence type="ECO:0000256" key="11">
    <source>
        <dbReference type="ARBA" id="ARBA00032707"/>
    </source>
</evidence>
<sequence>MELLHIVILALIQALTEFLPISSSGHLALASQLFGWDYQGIAFDLALHFGTLLAVVGYFRDDLFALAREVLRWRPGRAMNPMQKLGLGLGLATVPAVIVGLLMGDAGALLLRHPVVIAANLIVFGVLLWIADRKTRDTRFQQATASADFVEDAQAVFSRMTLRQALLIGCAQALALVPGTSRSGITMTAGLFLGLTRAAAARYSFLLSVPVMILAVVHSLWELRHGAAAVAWGDMAIGAAISAVAGLGVIHLFLGVIRRVGVGPFVLYRIALGVFVLGWFLLRG</sequence>
<dbReference type="PANTHER" id="PTHR30622:SF4">
    <property type="entry name" value="UNDECAPRENYL-DIPHOSPHATASE"/>
    <property type="match status" value="1"/>
</dbReference>
<evidence type="ECO:0000256" key="8">
    <source>
        <dbReference type="ARBA" id="ARBA00022989"/>
    </source>
</evidence>
<keyword evidence="14" id="KW-0961">Cell wall biogenesis/degradation</keyword>
<dbReference type="GO" id="GO:0050380">
    <property type="term" value="F:undecaprenyl-diphosphatase activity"/>
    <property type="evidence" value="ECO:0007669"/>
    <property type="project" value="UniProtKB-UniRule"/>
</dbReference>
<comment type="catalytic activity">
    <reaction evidence="13 14">
        <text>di-trans,octa-cis-undecaprenyl diphosphate + H2O = di-trans,octa-cis-undecaprenyl phosphate + phosphate + H(+)</text>
        <dbReference type="Rhea" id="RHEA:28094"/>
        <dbReference type="ChEBI" id="CHEBI:15377"/>
        <dbReference type="ChEBI" id="CHEBI:15378"/>
        <dbReference type="ChEBI" id="CHEBI:43474"/>
        <dbReference type="ChEBI" id="CHEBI:58405"/>
        <dbReference type="ChEBI" id="CHEBI:60392"/>
        <dbReference type="EC" id="3.6.1.27"/>
    </reaction>
</comment>
<evidence type="ECO:0000256" key="1">
    <source>
        <dbReference type="ARBA" id="ARBA00004651"/>
    </source>
</evidence>
<keyword evidence="14" id="KW-0573">Peptidoglycan synthesis</keyword>
<protein>
    <recommendedName>
        <fullName evidence="4 14">Undecaprenyl-diphosphatase</fullName>
        <ecNumber evidence="3 14">3.6.1.27</ecNumber>
    </recommendedName>
    <alternativeName>
        <fullName evidence="12 14">Bacitracin resistance protein</fullName>
    </alternativeName>
    <alternativeName>
        <fullName evidence="11 14">Undecaprenyl pyrophosphate phosphatase</fullName>
    </alternativeName>
</protein>
<keyword evidence="6 14" id="KW-0812">Transmembrane</keyword>
<dbReference type="RefSeq" id="WP_183960089.1">
    <property type="nucleotide sequence ID" value="NZ_JACHHP010000002.1"/>
</dbReference>
<dbReference type="PANTHER" id="PTHR30622">
    <property type="entry name" value="UNDECAPRENYL-DIPHOSPHATASE"/>
    <property type="match status" value="1"/>
</dbReference>
<keyword evidence="9 14" id="KW-0472">Membrane</keyword>
<comment type="miscellaneous">
    <text evidence="14">Bacitracin is thought to be involved in the inhibition of peptidoglycan synthesis by sequestering undecaprenyl diphosphate, thereby reducing the pool of lipid carrier available.</text>
</comment>
<feature type="transmembrane region" description="Helical" evidence="14">
    <location>
        <begin position="203"/>
        <end position="221"/>
    </location>
</feature>
<dbReference type="HAMAP" id="MF_01006">
    <property type="entry name" value="Undec_diphosphatase"/>
    <property type="match status" value="1"/>
</dbReference>
<name>A0A7W8D439_9GAMM</name>
<evidence type="ECO:0000256" key="9">
    <source>
        <dbReference type="ARBA" id="ARBA00023136"/>
    </source>
</evidence>
<evidence type="ECO:0000313" key="16">
    <source>
        <dbReference type="Proteomes" id="UP000521199"/>
    </source>
</evidence>
<dbReference type="Pfam" id="PF02673">
    <property type="entry name" value="BacA"/>
    <property type="match status" value="1"/>
</dbReference>
<evidence type="ECO:0000256" key="3">
    <source>
        <dbReference type="ARBA" id="ARBA00012374"/>
    </source>
</evidence>
<keyword evidence="10 14" id="KW-0046">Antibiotic resistance</keyword>
<organism evidence="15 16">
    <name type="scientific">Chiayiivirga flava</name>
    <dbReference type="NCBI Taxonomy" id="659595"/>
    <lineage>
        <taxon>Bacteria</taxon>
        <taxon>Pseudomonadati</taxon>
        <taxon>Pseudomonadota</taxon>
        <taxon>Gammaproteobacteria</taxon>
        <taxon>Lysobacterales</taxon>
        <taxon>Lysobacteraceae</taxon>
        <taxon>Chiayiivirga</taxon>
    </lineage>
</organism>
<reference evidence="15 16" key="1">
    <citation type="submission" date="2020-08" db="EMBL/GenBank/DDBJ databases">
        <title>Genomic Encyclopedia of Type Strains, Phase IV (KMG-IV): sequencing the most valuable type-strain genomes for metagenomic binning, comparative biology and taxonomic classification.</title>
        <authorList>
            <person name="Goeker M."/>
        </authorList>
    </citation>
    <scope>NUCLEOTIDE SEQUENCE [LARGE SCALE GENOMIC DNA]</scope>
    <source>
        <strain evidence="15 16">DSM 24163</strain>
    </source>
</reference>
<dbReference type="GO" id="GO:0046677">
    <property type="term" value="P:response to antibiotic"/>
    <property type="evidence" value="ECO:0007669"/>
    <property type="project" value="UniProtKB-UniRule"/>
</dbReference>
<feature type="transmembrane region" description="Helical" evidence="14">
    <location>
        <begin position="85"/>
        <end position="104"/>
    </location>
</feature>
<proteinExistence type="inferred from homology"/>
<feature type="transmembrane region" description="Helical" evidence="14">
    <location>
        <begin position="227"/>
        <end position="254"/>
    </location>
</feature>
<evidence type="ECO:0000256" key="14">
    <source>
        <dbReference type="HAMAP-Rule" id="MF_01006"/>
    </source>
</evidence>
<dbReference type="InterPro" id="IPR003824">
    <property type="entry name" value="UppP"/>
</dbReference>
<dbReference type="Proteomes" id="UP000521199">
    <property type="component" value="Unassembled WGS sequence"/>
</dbReference>
<feature type="transmembrane region" description="Helical" evidence="14">
    <location>
        <begin position="266"/>
        <end position="282"/>
    </location>
</feature>
<evidence type="ECO:0000256" key="13">
    <source>
        <dbReference type="ARBA" id="ARBA00047594"/>
    </source>
</evidence>
<evidence type="ECO:0000256" key="6">
    <source>
        <dbReference type="ARBA" id="ARBA00022692"/>
    </source>
</evidence>
<dbReference type="GO" id="GO:0071555">
    <property type="term" value="P:cell wall organization"/>
    <property type="evidence" value="ECO:0007669"/>
    <property type="project" value="UniProtKB-KW"/>
</dbReference>
<comment type="subcellular location">
    <subcellularLocation>
        <location evidence="1 14">Cell membrane</location>
        <topology evidence="1 14">Multi-pass membrane protein</topology>
    </subcellularLocation>
</comment>
<comment type="function">
    <text evidence="14">Catalyzes the dephosphorylation of undecaprenyl diphosphate (UPP). Confers resistance to bacitracin.</text>
</comment>
<evidence type="ECO:0000256" key="5">
    <source>
        <dbReference type="ARBA" id="ARBA00022475"/>
    </source>
</evidence>
<feature type="transmembrane region" description="Helical" evidence="14">
    <location>
        <begin position="110"/>
        <end position="131"/>
    </location>
</feature>
<dbReference type="AlphaFoldDB" id="A0A7W8D439"/>
<evidence type="ECO:0000256" key="12">
    <source>
        <dbReference type="ARBA" id="ARBA00032932"/>
    </source>
</evidence>
<evidence type="ECO:0000256" key="4">
    <source>
        <dbReference type="ARBA" id="ARBA00021581"/>
    </source>
</evidence>
<keyword evidence="16" id="KW-1185">Reference proteome</keyword>
<keyword evidence="8 14" id="KW-1133">Transmembrane helix</keyword>
<feature type="transmembrane region" description="Helical" evidence="14">
    <location>
        <begin position="40"/>
        <end position="59"/>
    </location>
</feature>
<evidence type="ECO:0000256" key="10">
    <source>
        <dbReference type="ARBA" id="ARBA00023251"/>
    </source>
</evidence>
<accession>A0A7W8D439</accession>
<evidence type="ECO:0000256" key="7">
    <source>
        <dbReference type="ARBA" id="ARBA00022801"/>
    </source>
</evidence>
<keyword evidence="5 14" id="KW-1003">Cell membrane</keyword>
<comment type="caution">
    <text evidence="15">The sequence shown here is derived from an EMBL/GenBank/DDBJ whole genome shotgun (WGS) entry which is preliminary data.</text>
</comment>
<dbReference type="GO" id="GO:0009252">
    <property type="term" value="P:peptidoglycan biosynthetic process"/>
    <property type="evidence" value="ECO:0007669"/>
    <property type="project" value="UniProtKB-KW"/>
</dbReference>
<dbReference type="GO" id="GO:0008360">
    <property type="term" value="P:regulation of cell shape"/>
    <property type="evidence" value="ECO:0007669"/>
    <property type="project" value="UniProtKB-KW"/>
</dbReference>
<gene>
    <name evidence="14" type="primary">uppP</name>
    <name evidence="15" type="ORF">HNQ52_001073</name>
</gene>
<dbReference type="GO" id="GO:0005886">
    <property type="term" value="C:plasma membrane"/>
    <property type="evidence" value="ECO:0007669"/>
    <property type="project" value="UniProtKB-SubCell"/>
</dbReference>
<keyword evidence="14" id="KW-0133">Cell shape</keyword>
<evidence type="ECO:0000313" key="15">
    <source>
        <dbReference type="EMBL" id="MBB5207544.1"/>
    </source>
</evidence>
<comment type="similarity">
    <text evidence="2 14">Belongs to the UppP family.</text>
</comment>
<dbReference type="NCBIfam" id="NF001393">
    <property type="entry name" value="PRK00281.2-4"/>
    <property type="match status" value="1"/>
</dbReference>
<dbReference type="EMBL" id="JACHHP010000002">
    <property type="protein sequence ID" value="MBB5207544.1"/>
    <property type="molecule type" value="Genomic_DNA"/>
</dbReference>
<dbReference type="EC" id="3.6.1.27" evidence="3 14"/>